<feature type="region of interest" description="Disordered" evidence="1">
    <location>
        <begin position="46"/>
        <end position="129"/>
    </location>
</feature>
<name>A0ABP1FGM8_9CHLO</name>
<feature type="compositionally biased region" description="Polar residues" evidence="1">
    <location>
        <begin position="110"/>
        <end position="121"/>
    </location>
</feature>
<evidence type="ECO:0000313" key="3">
    <source>
        <dbReference type="Proteomes" id="UP001497392"/>
    </source>
</evidence>
<protein>
    <submittedName>
        <fullName evidence="2">G831 protein</fullName>
    </submittedName>
</protein>
<organism evidence="2 3">
    <name type="scientific">Coccomyxa viridis</name>
    <dbReference type="NCBI Taxonomy" id="1274662"/>
    <lineage>
        <taxon>Eukaryota</taxon>
        <taxon>Viridiplantae</taxon>
        <taxon>Chlorophyta</taxon>
        <taxon>core chlorophytes</taxon>
        <taxon>Trebouxiophyceae</taxon>
        <taxon>Trebouxiophyceae incertae sedis</taxon>
        <taxon>Coccomyxaceae</taxon>
        <taxon>Coccomyxa</taxon>
    </lineage>
</organism>
<dbReference type="Proteomes" id="UP001497392">
    <property type="component" value="Unassembled WGS sequence"/>
</dbReference>
<gene>
    <name evidence="2" type="primary">g831</name>
    <name evidence="2" type="ORF">VP750_LOCUS728</name>
</gene>
<comment type="caution">
    <text evidence="2">The sequence shown here is derived from an EMBL/GenBank/DDBJ whole genome shotgun (WGS) entry which is preliminary data.</text>
</comment>
<proteinExistence type="predicted"/>
<feature type="compositionally biased region" description="Basic and acidic residues" evidence="1">
    <location>
        <begin position="53"/>
        <end position="67"/>
    </location>
</feature>
<keyword evidence="3" id="KW-1185">Reference proteome</keyword>
<evidence type="ECO:0000313" key="2">
    <source>
        <dbReference type="EMBL" id="CAL5219069.1"/>
    </source>
</evidence>
<dbReference type="EMBL" id="CAXHTA020000002">
    <property type="protein sequence ID" value="CAL5219069.1"/>
    <property type="molecule type" value="Genomic_DNA"/>
</dbReference>
<accession>A0ABP1FGM8</accession>
<evidence type="ECO:0000256" key="1">
    <source>
        <dbReference type="SAM" id="MobiDB-lite"/>
    </source>
</evidence>
<reference evidence="2 3" key="1">
    <citation type="submission" date="2024-06" db="EMBL/GenBank/DDBJ databases">
        <authorList>
            <person name="Kraege A."/>
            <person name="Thomma B."/>
        </authorList>
    </citation>
    <scope>NUCLEOTIDE SEQUENCE [LARGE SCALE GENOMIC DNA]</scope>
</reference>
<sequence length="129" mass="13278">MDGFFKKAAAQINAEAEKLATTADAKIGHGAGDQVKKYGAEAAEKISNMNAQQEKKEGDSDLTKLQKEGGVPQTDIPNVTTGNKAAVPESANPVTMGTVTKIPGNKPDIATNNPVADNSGGSAKPEEAK</sequence>